<name>A0A369KBS1_HYPMA</name>
<dbReference type="OrthoDB" id="3269456at2759"/>
<evidence type="ECO:0000313" key="2">
    <source>
        <dbReference type="Proteomes" id="UP000076154"/>
    </source>
</evidence>
<keyword evidence="2" id="KW-1185">Reference proteome</keyword>
<dbReference type="AlphaFoldDB" id="A0A369KBS1"/>
<gene>
    <name evidence="1" type="ORF">Hypma_000164</name>
</gene>
<comment type="caution">
    <text evidence="1">The sequence shown here is derived from an EMBL/GenBank/DDBJ whole genome shotgun (WGS) entry which is preliminary data.</text>
</comment>
<accession>A0A369KBS1</accession>
<dbReference type="InParanoid" id="A0A369KBS1"/>
<evidence type="ECO:0000313" key="1">
    <source>
        <dbReference type="EMBL" id="RDB31032.1"/>
    </source>
</evidence>
<dbReference type="EMBL" id="LUEZ02000002">
    <property type="protein sequence ID" value="RDB31032.1"/>
    <property type="molecule type" value="Genomic_DNA"/>
</dbReference>
<sequence length="105" mass="11864">MDDGNDIIEEQDRIDDRQRQYIRQAIMLTALGSPVLEAIVSAIQDIERRFARTLPENAMNPWVPAVFDDHPAINMGNRYLTDGQYKGTQESIPFKSNVDSDGILA</sequence>
<proteinExistence type="predicted"/>
<protein>
    <submittedName>
        <fullName evidence="1">Uncharacterized protein</fullName>
    </submittedName>
</protein>
<reference evidence="1" key="1">
    <citation type="submission" date="2018-04" db="EMBL/GenBank/DDBJ databases">
        <title>Whole genome sequencing of Hypsizygus marmoreus.</title>
        <authorList>
            <person name="Choi I.-G."/>
            <person name="Min B."/>
            <person name="Kim J.-G."/>
            <person name="Kim S."/>
            <person name="Oh Y.-L."/>
            <person name="Kong W.-S."/>
            <person name="Park H."/>
            <person name="Jeong J."/>
            <person name="Song E.-S."/>
        </authorList>
    </citation>
    <scope>NUCLEOTIDE SEQUENCE [LARGE SCALE GENOMIC DNA]</scope>
    <source>
        <strain evidence="1">51987-8</strain>
    </source>
</reference>
<organism evidence="1 2">
    <name type="scientific">Hypsizygus marmoreus</name>
    <name type="common">White beech mushroom</name>
    <name type="synonym">Agaricus marmoreus</name>
    <dbReference type="NCBI Taxonomy" id="39966"/>
    <lineage>
        <taxon>Eukaryota</taxon>
        <taxon>Fungi</taxon>
        <taxon>Dikarya</taxon>
        <taxon>Basidiomycota</taxon>
        <taxon>Agaricomycotina</taxon>
        <taxon>Agaricomycetes</taxon>
        <taxon>Agaricomycetidae</taxon>
        <taxon>Agaricales</taxon>
        <taxon>Tricholomatineae</taxon>
        <taxon>Lyophyllaceae</taxon>
        <taxon>Hypsizygus</taxon>
    </lineage>
</organism>
<dbReference type="Proteomes" id="UP000076154">
    <property type="component" value="Unassembled WGS sequence"/>
</dbReference>